<gene>
    <name evidence="1" type="ORF">JZ751_008338</name>
    <name evidence="2" type="ORF">JZ751_009055</name>
</gene>
<protein>
    <submittedName>
        <fullName evidence="2">Uncharacterized protein</fullName>
    </submittedName>
</protein>
<comment type="caution">
    <text evidence="2">The sequence shown here is derived from an EMBL/GenBank/DDBJ whole genome shotgun (WGS) entry which is preliminary data.</text>
</comment>
<accession>A0A8T2N222</accession>
<name>A0A8T2N222_9TELE</name>
<dbReference type="EMBL" id="JAFBMS010000161">
    <property type="protein sequence ID" value="KAG9334143.1"/>
    <property type="molecule type" value="Genomic_DNA"/>
</dbReference>
<organism evidence="2 3">
    <name type="scientific">Albula glossodonta</name>
    <name type="common">roundjaw bonefish</name>
    <dbReference type="NCBI Taxonomy" id="121402"/>
    <lineage>
        <taxon>Eukaryota</taxon>
        <taxon>Metazoa</taxon>
        <taxon>Chordata</taxon>
        <taxon>Craniata</taxon>
        <taxon>Vertebrata</taxon>
        <taxon>Euteleostomi</taxon>
        <taxon>Actinopterygii</taxon>
        <taxon>Neopterygii</taxon>
        <taxon>Teleostei</taxon>
        <taxon>Albuliformes</taxon>
        <taxon>Albulidae</taxon>
        <taxon>Albula</taxon>
    </lineage>
</organism>
<dbReference type="OrthoDB" id="8977845at2759"/>
<evidence type="ECO:0000313" key="1">
    <source>
        <dbReference type="EMBL" id="KAG9329039.1"/>
    </source>
</evidence>
<dbReference type="AlphaFoldDB" id="A0A8T2N222"/>
<sequence length="130" mass="14061">MDMLDKESFSCEGCLRYTQACVGACHKAVRLAPLSLVTIVTDPIHPCASWVRYLKTRRGETALQVEGGRASARPTAGVIGIPNQNFPLLQDGDAGSKTTVQTRSTFFTGFTHLTIAHHVPLASFSILAQM</sequence>
<keyword evidence="3" id="KW-1185">Reference proteome</keyword>
<dbReference type="EMBL" id="JAFBMS010001533">
    <property type="protein sequence ID" value="KAG9329039.1"/>
    <property type="molecule type" value="Genomic_DNA"/>
</dbReference>
<evidence type="ECO:0000313" key="3">
    <source>
        <dbReference type="Proteomes" id="UP000824540"/>
    </source>
</evidence>
<feature type="non-terminal residue" evidence="2">
    <location>
        <position position="130"/>
    </location>
</feature>
<reference evidence="2" key="1">
    <citation type="thesis" date="2021" institute="BYU ScholarsArchive" country="Provo, UT, USA">
        <title>Applications of and Algorithms for Genome Assembly and Genomic Analyses with an Emphasis on Marine Teleosts.</title>
        <authorList>
            <person name="Pickett B.D."/>
        </authorList>
    </citation>
    <scope>NUCLEOTIDE SEQUENCE</scope>
    <source>
        <strain evidence="2">HI-2016</strain>
    </source>
</reference>
<proteinExistence type="predicted"/>
<dbReference type="Proteomes" id="UP000824540">
    <property type="component" value="Unassembled WGS sequence"/>
</dbReference>
<evidence type="ECO:0000313" key="2">
    <source>
        <dbReference type="EMBL" id="KAG9334143.1"/>
    </source>
</evidence>